<protein>
    <submittedName>
        <fullName evidence="3">Nuclear transport factor 2 family protein</fullName>
    </submittedName>
</protein>
<dbReference type="OrthoDB" id="120856at2"/>
<dbReference type="RefSeq" id="WP_119378778.1">
    <property type="nucleotide sequence ID" value="NZ_QWGB01000005.1"/>
</dbReference>
<keyword evidence="4" id="KW-1185">Reference proteome</keyword>
<evidence type="ECO:0000259" key="2">
    <source>
        <dbReference type="Pfam" id="PF14534"/>
    </source>
</evidence>
<dbReference type="Proteomes" id="UP000265431">
    <property type="component" value="Unassembled WGS sequence"/>
</dbReference>
<dbReference type="InterPro" id="IPR032710">
    <property type="entry name" value="NTF2-like_dom_sf"/>
</dbReference>
<evidence type="ECO:0000313" key="4">
    <source>
        <dbReference type="Proteomes" id="UP000265431"/>
    </source>
</evidence>
<proteinExistence type="predicted"/>
<name>A0A399R1X3_9PROT</name>
<dbReference type="InterPro" id="IPR027843">
    <property type="entry name" value="DUF4440"/>
</dbReference>
<dbReference type="SUPFAM" id="SSF54427">
    <property type="entry name" value="NTF2-like"/>
    <property type="match status" value="1"/>
</dbReference>
<evidence type="ECO:0000313" key="3">
    <source>
        <dbReference type="EMBL" id="RIJ23589.1"/>
    </source>
</evidence>
<evidence type="ECO:0000256" key="1">
    <source>
        <dbReference type="SAM" id="SignalP"/>
    </source>
</evidence>
<dbReference type="PROSITE" id="PS51257">
    <property type="entry name" value="PROKAR_LIPOPROTEIN"/>
    <property type="match status" value="1"/>
</dbReference>
<feature type="signal peptide" evidence="1">
    <location>
        <begin position="1"/>
        <end position="20"/>
    </location>
</feature>
<sequence>MRLAYRVPLLAAALLLSACASQGPEPIPAQSAELEIESIETVIRNQAEAWNRGDIDAFMEGYLRSPELRFASGGTVTHGFEPTLSRYKDRYDTRTAMGTLSFTELETVLLSEDAAVVHGRWQLARDLDAPSGLFTLVFRKISGDWQIISDTTTSAN</sequence>
<dbReference type="AlphaFoldDB" id="A0A399R1X3"/>
<dbReference type="Gene3D" id="3.10.450.50">
    <property type="match status" value="1"/>
</dbReference>
<organism evidence="3 4">
    <name type="scientific">Henriciella barbarensis</name>
    <dbReference type="NCBI Taxonomy" id="86342"/>
    <lineage>
        <taxon>Bacteria</taxon>
        <taxon>Pseudomonadati</taxon>
        <taxon>Pseudomonadota</taxon>
        <taxon>Alphaproteobacteria</taxon>
        <taxon>Hyphomonadales</taxon>
        <taxon>Hyphomonadaceae</taxon>
        <taxon>Henriciella</taxon>
    </lineage>
</organism>
<feature type="chain" id="PRO_5017283063" evidence="1">
    <location>
        <begin position="21"/>
        <end position="156"/>
    </location>
</feature>
<accession>A0A399R1X3</accession>
<gene>
    <name evidence="3" type="ORF">D1224_04810</name>
</gene>
<keyword evidence="1" id="KW-0732">Signal</keyword>
<dbReference type="Pfam" id="PF14534">
    <property type="entry name" value="DUF4440"/>
    <property type="match status" value="1"/>
</dbReference>
<comment type="caution">
    <text evidence="3">The sequence shown here is derived from an EMBL/GenBank/DDBJ whole genome shotgun (WGS) entry which is preliminary data.</text>
</comment>
<feature type="domain" description="DUF4440" evidence="2">
    <location>
        <begin position="39"/>
        <end position="147"/>
    </location>
</feature>
<reference evidence="3 4" key="1">
    <citation type="submission" date="2018-08" db="EMBL/GenBank/DDBJ databases">
        <title>Henriciella mobilis sp. nov., isolated from seawater.</title>
        <authorList>
            <person name="Cheng H."/>
            <person name="Wu Y.-H."/>
            <person name="Xu X.-W."/>
            <person name="Guo L.-L."/>
        </authorList>
    </citation>
    <scope>NUCLEOTIDE SEQUENCE [LARGE SCALE GENOMIC DNA]</scope>
    <source>
        <strain evidence="3 4">CCUG66934</strain>
    </source>
</reference>
<dbReference type="EMBL" id="QWGB01000005">
    <property type="protein sequence ID" value="RIJ23589.1"/>
    <property type="molecule type" value="Genomic_DNA"/>
</dbReference>